<comment type="caution">
    <text evidence="1">The sequence shown here is derived from an EMBL/GenBank/DDBJ whole genome shotgun (WGS) entry which is preliminary data.</text>
</comment>
<dbReference type="Proteomes" id="UP000238823">
    <property type="component" value="Unassembled WGS sequence"/>
</dbReference>
<evidence type="ECO:0000313" key="2">
    <source>
        <dbReference type="Proteomes" id="UP000238823"/>
    </source>
</evidence>
<gene>
    <name evidence="1" type="ORF">ENSA7_58860</name>
</gene>
<dbReference type="EMBL" id="PVNL01000117">
    <property type="protein sequence ID" value="PRQ01281.1"/>
    <property type="molecule type" value="Genomic_DNA"/>
</dbReference>
<organism evidence="1 2">
    <name type="scientific">Enhygromyxa salina</name>
    <dbReference type="NCBI Taxonomy" id="215803"/>
    <lineage>
        <taxon>Bacteria</taxon>
        <taxon>Pseudomonadati</taxon>
        <taxon>Myxococcota</taxon>
        <taxon>Polyangia</taxon>
        <taxon>Nannocystales</taxon>
        <taxon>Nannocystaceae</taxon>
        <taxon>Enhygromyxa</taxon>
    </lineage>
</organism>
<name>A0A2S9Y8D4_9BACT</name>
<protein>
    <submittedName>
        <fullName evidence="1">Uncharacterized protein</fullName>
    </submittedName>
</protein>
<evidence type="ECO:0000313" key="1">
    <source>
        <dbReference type="EMBL" id="PRQ01281.1"/>
    </source>
</evidence>
<reference evidence="1 2" key="1">
    <citation type="submission" date="2018-03" db="EMBL/GenBank/DDBJ databases">
        <title>Draft Genome Sequences of the Obligatory Marine Myxobacteria Enhygromyxa salina SWB007.</title>
        <authorList>
            <person name="Poehlein A."/>
            <person name="Moghaddam J.A."/>
            <person name="Harms H."/>
            <person name="Alanjari M."/>
            <person name="Koenig G.M."/>
            <person name="Daniel R."/>
            <person name="Schaeberle T.F."/>
        </authorList>
    </citation>
    <scope>NUCLEOTIDE SEQUENCE [LARGE SCALE GENOMIC DNA]</scope>
    <source>
        <strain evidence="1 2">SWB007</strain>
    </source>
</reference>
<sequence length="323" mass="35760">MVDQVVAERGSLALAAQYMAERRNFQEDVASVERGLRRLRGRGNKDGGVWGQRALRCFGLPVEVDDRVRWMGQYHTRFSDLPASLCDELLRAWDRPPVSESPARIWVLLGHTSLALRRRQDPRPTLAQATVLASQAQLAARIELALVEAFAWGRSDPASARAALERARGLLERDTPEAERDAISPSDRACLFARWIDQEAYPLNKPDTGQPNHDAAAALYERIPADGPLFARCRRENGLGWTYLLLGERERARAHAITSVRAAGDAGSLRMRAMALNLLAACSVGAAVDVATQRARAIAGQLEDEALLVRFGPRRQSRQSPLR</sequence>
<dbReference type="AlphaFoldDB" id="A0A2S9Y8D4"/>
<accession>A0A2S9Y8D4</accession>
<proteinExistence type="predicted"/>